<dbReference type="InterPro" id="IPR051043">
    <property type="entry name" value="Sulfatase_Mod_Factor_Kinase"/>
</dbReference>
<gene>
    <name evidence="3" type="ORF">PSNMU_V1.4_AUG-EV-PASAV3_0016520</name>
</gene>
<sequence>MSQESYKYTTNDPTQPNSDVSIPLQYFTAETSEPSQLLSNIMTTKRAASVEKPPLSPVASVSRPISWWTICCSLLLLLPAVLEANKIDDDEQWGANLEDHPDPNDEHYEGMIYVGKHDANGKRIGFDQDNGIRYIFGTSFDETHKDIEEKDLLHHPLRPVQDIPDHEREAVLRERRHGSLKQDGESGRYEMPKAFGHVDEHPLDGGVVPPKVVHVDPFFLDETLVTNKEFGKFVRATYYETEAEKYGWSFVLESMVDKAALMQHRRDQQQDEDLELENDPEAEDWMAVDGAYWRRPEGPKSSYKYREDHPVVHVSHRDAAEYCKWVGKRLPGEWEYEAAVRGKNTGPSNRTMFAWGDDDSDWELASKHANLWGPGAFPNENGALDGYRATSPVKHYPPNDLGFYDTTGNVWEWMRGGKHKARIVRGASFVDSLDGSVNHAATLGARSTVHATTTTTNVGFRCAKAPKRRTEYHFVTHDEATHGHLAVEDQFGKRDMIPQKGWEDQYHHVDEEENENDEDPDNQYNNQLKKRRVIKRRERYSNEL</sequence>
<dbReference type="GO" id="GO:0120147">
    <property type="term" value="F:formylglycine-generating oxidase activity"/>
    <property type="evidence" value="ECO:0007669"/>
    <property type="project" value="TreeGrafter"/>
</dbReference>
<evidence type="ECO:0000256" key="1">
    <source>
        <dbReference type="SAM" id="MobiDB-lite"/>
    </source>
</evidence>
<dbReference type="Gene3D" id="3.90.1580.10">
    <property type="entry name" value="paralog of FGE (formylglycine-generating enzyme)"/>
    <property type="match status" value="1"/>
</dbReference>
<dbReference type="Proteomes" id="UP000291116">
    <property type="component" value="Unassembled WGS sequence"/>
</dbReference>
<feature type="compositionally biased region" description="Acidic residues" evidence="1">
    <location>
        <begin position="511"/>
        <end position="521"/>
    </location>
</feature>
<feature type="compositionally biased region" description="Basic residues" evidence="1">
    <location>
        <begin position="528"/>
        <end position="538"/>
    </location>
</feature>
<dbReference type="AlphaFoldDB" id="A0A448YYP8"/>
<dbReference type="InterPro" id="IPR005532">
    <property type="entry name" value="SUMF_dom"/>
</dbReference>
<dbReference type="PANTHER" id="PTHR23150">
    <property type="entry name" value="SULFATASE MODIFYING FACTOR 1, 2"/>
    <property type="match status" value="1"/>
</dbReference>
<dbReference type="InterPro" id="IPR042095">
    <property type="entry name" value="SUMF_sf"/>
</dbReference>
<protein>
    <recommendedName>
        <fullName evidence="2">Sulfatase-modifying factor enzyme-like domain-containing protein</fullName>
    </recommendedName>
</protein>
<name>A0A448YYP8_9STRA</name>
<dbReference type="PANTHER" id="PTHR23150:SF19">
    <property type="entry name" value="FORMYLGLYCINE-GENERATING ENZYME"/>
    <property type="match status" value="1"/>
</dbReference>
<dbReference type="Pfam" id="PF03781">
    <property type="entry name" value="FGE-sulfatase"/>
    <property type="match status" value="1"/>
</dbReference>
<evidence type="ECO:0000259" key="2">
    <source>
        <dbReference type="Pfam" id="PF03781"/>
    </source>
</evidence>
<evidence type="ECO:0000313" key="3">
    <source>
        <dbReference type="EMBL" id="VEU34931.1"/>
    </source>
</evidence>
<reference evidence="3 4" key="1">
    <citation type="submission" date="2019-01" db="EMBL/GenBank/DDBJ databases">
        <authorList>
            <person name="Ferrante I. M."/>
        </authorList>
    </citation>
    <scope>NUCLEOTIDE SEQUENCE [LARGE SCALE GENOMIC DNA]</scope>
    <source>
        <strain evidence="3 4">B856</strain>
    </source>
</reference>
<dbReference type="InterPro" id="IPR016187">
    <property type="entry name" value="CTDL_fold"/>
</dbReference>
<accession>A0A448YYP8</accession>
<dbReference type="SUPFAM" id="SSF56436">
    <property type="entry name" value="C-type lectin-like"/>
    <property type="match status" value="1"/>
</dbReference>
<feature type="domain" description="Sulfatase-modifying factor enzyme-like" evidence="2">
    <location>
        <begin position="208"/>
        <end position="464"/>
    </location>
</feature>
<dbReference type="OrthoDB" id="659at2759"/>
<dbReference type="EMBL" id="CAACVS010000043">
    <property type="protein sequence ID" value="VEU34931.1"/>
    <property type="molecule type" value="Genomic_DNA"/>
</dbReference>
<keyword evidence="4" id="KW-1185">Reference proteome</keyword>
<organism evidence="3 4">
    <name type="scientific">Pseudo-nitzschia multistriata</name>
    <dbReference type="NCBI Taxonomy" id="183589"/>
    <lineage>
        <taxon>Eukaryota</taxon>
        <taxon>Sar</taxon>
        <taxon>Stramenopiles</taxon>
        <taxon>Ochrophyta</taxon>
        <taxon>Bacillariophyta</taxon>
        <taxon>Bacillariophyceae</taxon>
        <taxon>Bacillariophycidae</taxon>
        <taxon>Bacillariales</taxon>
        <taxon>Bacillariaceae</taxon>
        <taxon>Pseudo-nitzschia</taxon>
    </lineage>
</organism>
<proteinExistence type="predicted"/>
<feature type="region of interest" description="Disordered" evidence="1">
    <location>
        <begin position="502"/>
        <end position="544"/>
    </location>
</feature>
<evidence type="ECO:0000313" key="4">
    <source>
        <dbReference type="Proteomes" id="UP000291116"/>
    </source>
</evidence>